<comment type="caution">
    <text evidence="1">The sequence shown here is derived from an EMBL/GenBank/DDBJ whole genome shotgun (WGS) entry which is preliminary data.</text>
</comment>
<reference evidence="1" key="1">
    <citation type="submission" date="2021-11" db="EMBL/GenBank/DDBJ databases">
        <authorList>
            <consortium name="Genoscope - CEA"/>
            <person name="William W."/>
        </authorList>
    </citation>
    <scope>NUCLEOTIDE SEQUENCE</scope>
</reference>
<feature type="non-terminal residue" evidence="1">
    <location>
        <position position="208"/>
    </location>
</feature>
<protein>
    <submittedName>
        <fullName evidence="1">Uncharacterized protein</fullName>
    </submittedName>
</protein>
<proteinExistence type="predicted"/>
<dbReference type="AlphaFoldDB" id="A0A8J2SH54"/>
<name>A0A8J2SH54_9STRA</name>
<keyword evidence="2" id="KW-1185">Reference proteome</keyword>
<dbReference type="Proteomes" id="UP000789595">
    <property type="component" value="Unassembled WGS sequence"/>
</dbReference>
<organism evidence="1 2">
    <name type="scientific">Pelagomonas calceolata</name>
    <dbReference type="NCBI Taxonomy" id="35677"/>
    <lineage>
        <taxon>Eukaryota</taxon>
        <taxon>Sar</taxon>
        <taxon>Stramenopiles</taxon>
        <taxon>Ochrophyta</taxon>
        <taxon>Pelagophyceae</taxon>
        <taxon>Pelagomonadales</taxon>
        <taxon>Pelagomonadaceae</taxon>
        <taxon>Pelagomonas</taxon>
    </lineage>
</organism>
<sequence>TTNKLNIPLVPGLEGAAARRELVLRDLRARAHGVVLAVLDHAVLVVRRGPLRLDLLGPRHGAQRRADEVPVVLHGPVPPLLELEGRVHGHLLAAHLAEGLGPADFPRVALQIKVLVAFRAAEVEHFGVVARERDAVAGVDRARAEVAFADPHGCCGAGALRLFSEVLALAVCGLGEVKSRRACGRNARAGAVGSDKLRFVSGGGSATL</sequence>
<evidence type="ECO:0000313" key="2">
    <source>
        <dbReference type="Proteomes" id="UP000789595"/>
    </source>
</evidence>
<accession>A0A8J2SH54</accession>
<gene>
    <name evidence="1" type="ORF">PECAL_2P07440</name>
</gene>
<evidence type="ECO:0000313" key="1">
    <source>
        <dbReference type="EMBL" id="CAH0367709.1"/>
    </source>
</evidence>
<dbReference type="EMBL" id="CAKKNE010000002">
    <property type="protein sequence ID" value="CAH0367709.1"/>
    <property type="molecule type" value="Genomic_DNA"/>
</dbReference>